<dbReference type="InterPro" id="IPR013701">
    <property type="entry name" value="Lhr-like_DEAD/DEAH_assoc"/>
</dbReference>
<reference evidence="12 13" key="1">
    <citation type="submission" date="2016-12" db="EMBL/GenBank/DDBJ databases">
        <authorList>
            <person name="Song W.-J."/>
            <person name="Kurnit D.M."/>
        </authorList>
    </citation>
    <scope>NUCLEOTIDE SEQUENCE [LARGE SCALE GENOMIC DNA]</scope>
    <source>
        <strain evidence="12 13">IMCC3135</strain>
    </source>
</reference>
<dbReference type="PIRSF" id="PIRSF037307">
    <property type="entry name" value="Lhr-like_helic_prd"/>
    <property type="match status" value="1"/>
</dbReference>
<feature type="domain" description="Helicase C-terminal" evidence="11">
    <location>
        <begin position="250"/>
        <end position="399"/>
    </location>
</feature>
<keyword evidence="6" id="KW-0238">DNA-binding</keyword>
<evidence type="ECO:0000259" key="11">
    <source>
        <dbReference type="PROSITE" id="PS51194"/>
    </source>
</evidence>
<keyword evidence="5" id="KW-0067">ATP-binding</keyword>
<dbReference type="Pfam" id="PF00271">
    <property type="entry name" value="Helicase_C"/>
    <property type="match status" value="1"/>
</dbReference>
<keyword evidence="8" id="KW-0413">Isomerase</keyword>
<dbReference type="Pfam" id="PF08494">
    <property type="entry name" value="DEAD_assoc"/>
    <property type="match status" value="1"/>
</dbReference>
<dbReference type="GO" id="GO:0006281">
    <property type="term" value="P:DNA repair"/>
    <property type="evidence" value="ECO:0007669"/>
    <property type="project" value="UniProtKB-KW"/>
</dbReference>
<dbReference type="KEGG" id="gai:IMCC3135_11335"/>
<keyword evidence="7" id="KW-0234">DNA repair</keyword>
<keyword evidence="2" id="KW-0227">DNA damage</keyword>
<evidence type="ECO:0000313" key="12">
    <source>
        <dbReference type="EMBL" id="ASJ72357.1"/>
    </source>
</evidence>
<dbReference type="InterPro" id="IPR026362">
    <property type="entry name" value="DEXH_lig_assoc"/>
</dbReference>
<dbReference type="Proteomes" id="UP000250079">
    <property type="component" value="Chromosome"/>
</dbReference>
<evidence type="ECO:0000256" key="9">
    <source>
        <dbReference type="ARBA" id="ARBA00093467"/>
    </source>
</evidence>
<keyword evidence="3 12" id="KW-0378">Hydrolase</keyword>
<keyword evidence="13" id="KW-1185">Reference proteome</keyword>
<evidence type="ECO:0000256" key="5">
    <source>
        <dbReference type="ARBA" id="ARBA00022840"/>
    </source>
</evidence>
<dbReference type="Pfam" id="PF00270">
    <property type="entry name" value="DEAD"/>
    <property type="match status" value="1"/>
</dbReference>
<feature type="domain" description="Helicase ATP-binding" evidence="10">
    <location>
        <begin position="29"/>
        <end position="198"/>
    </location>
</feature>
<evidence type="ECO:0000259" key="10">
    <source>
        <dbReference type="PROSITE" id="PS51192"/>
    </source>
</evidence>
<evidence type="ECO:0000256" key="4">
    <source>
        <dbReference type="ARBA" id="ARBA00022806"/>
    </source>
</evidence>
<dbReference type="InterPro" id="IPR014001">
    <property type="entry name" value="Helicase_ATP-bd"/>
</dbReference>
<dbReference type="EC" id="3.6.4.13" evidence="12"/>
<dbReference type="InterPro" id="IPR017170">
    <property type="entry name" value="Lhr-like"/>
</dbReference>
<evidence type="ECO:0000256" key="8">
    <source>
        <dbReference type="ARBA" id="ARBA00023235"/>
    </source>
</evidence>
<name>A0A2Z2NX93_9GAMM</name>
<dbReference type="AlphaFoldDB" id="A0A2Z2NX93"/>
<protein>
    <submittedName>
        <fullName evidence="12">DEAD-box ATP-dependent RNA helicase CshB</fullName>
        <ecNumber evidence="12">3.6.4.13</ecNumber>
    </submittedName>
</protein>
<dbReference type="SMART" id="SM00487">
    <property type="entry name" value="DEXDc"/>
    <property type="match status" value="1"/>
</dbReference>
<dbReference type="GO" id="GO:0003724">
    <property type="term" value="F:RNA helicase activity"/>
    <property type="evidence" value="ECO:0007669"/>
    <property type="project" value="UniProtKB-EC"/>
</dbReference>
<evidence type="ECO:0000256" key="2">
    <source>
        <dbReference type="ARBA" id="ARBA00022763"/>
    </source>
</evidence>
<dbReference type="EMBL" id="CP018632">
    <property type="protein sequence ID" value="ASJ72357.1"/>
    <property type="molecule type" value="Genomic_DNA"/>
</dbReference>
<dbReference type="Gene3D" id="3.40.50.300">
    <property type="entry name" value="P-loop containing nucleotide triphosphate hydrolases"/>
    <property type="match status" value="2"/>
</dbReference>
<evidence type="ECO:0000313" key="13">
    <source>
        <dbReference type="Proteomes" id="UP000250079"/>
    </source>
</evidence>
<dbReference type="GO" id="GO:0016887">
    <property type="term" value="F:ATP hydrolysis activity"/>
    <property type="evidence" value="ECO:0007669"/>
    <property type="project" value="TreeGrafter"/>
</dbReference>
<evidence type="ECO:0000256" key="7">
    <source>
        <dbReference type="ARBA" id="ARBA00023204"/>
    </source>
</evidence>
<dbReference type="Pfam" id="PF19306">
    <property type="entry name" value="WHD_Lhr"/>
    <property type="match status" value="1"/>
</dbReference>
<dbReference type="NCBIfam" id="TIGR04121">
    <property type="entry name" value="DEXH_lig_assoc"/>
    <property type="match status" value="1"/>
</dbReference>
<dbReference type="GO" id="GO:0005524">
    <property type="term" value="F:ATP binding"/>
    <property type="evidence" value="ECO:0007669"/>
    <property type="project" value="UniProtKB-KW"/>
</dbReference>
<dbReference type="InterPro" id="IPR011545">
    <property type="entry name" value="DEAD/DEAH_box_helicase_dom"/>
</dbReference>
<dbReference type="InterPro" id="IPR001650">
    <property type="entry name" value="Helicase_C-like"/>
</dbReference>
<dbReference type="PROSITE" id="PS51194">
    <property type="entry name" value="HELICASE_CTER"/>
    <property type="match status" value="1"/>
</dbReference>
<evidence type="ECO:0000256" key="6">
    <source>
        <dbReference type="ARBA" id="ARBA00023125"/>
    </source>
</evidence>
<dbReference type="PANTHER" id="PTHR47962">
    <property type="entry name" value="ATP-DEPENDENT HELICASE LHR-RELATED-RELATED"/>
    <property type="match status" value="1"/>
</dbReference>
<dbReference type="GO" id="GO:0003677">
    <property type="term" value="F:DNA binding"/>
    <property type="evidence" value="ECO:0007669"/>
    <property type="project" value="UniProtKB-KW"/>
</dbReference>
<proteinExistence type="inferred from homology"/>
<evidence type="ECO:0000256" key="1">
    <source>
        <dbReference type="ARBA" id="ARBA00022741"/>
    </source>
</evidence>
<keyword evidence="4 12" id="KW-0347">Helicase</keyword>
<accession>A0A2Z2NX93</accession>
<comment type="similarity">
    <text evidence="9">Belongs to the Lhr helicase family. Lhr-Core subfamily.</text>
</comment>
<sequence length="824" mass="91963">MNLQQAMDHTERWYESRGWTVFDFQREAWKAWHENQSGLIHSPTGSGKTLAAWLGPVQDAMSRSTAEATGGDPALRVLWITPLRALASDTRNNLEAVSDALGAGLSVEIRTGDTSSSRRTRQRQQPPFALVTTPESLSVMLSYPGSEIGLANIHTVVVDEWHELLGSKRGVQLQLCLARLRKLCKNLRIWGVSATLANLDQARDVLLGPGKEGTLIRGVVPRSVEVCSILPTDPASFKWSGHLGLQLIKPVIQAIDNAGTTLLFTNTRSQAELWFQALLNARPDWLESVALHHGSLDRKLRVRIEDQLRSGELSCVVCTSSLDLGVDFSPVDQVMQVGSPKGIARLLQRAGRSGHRPGAVSRILCVPSNALELVEITAVRNALAEKRIEARQTPQLSLDVLCQHLVTIAMGSGFIEQDMLNEIRDTYSFAELTDAQWQWVMDFITRGGQALKGYPQYHKVLQVAGVHRVMNEQIQQRHRMAIGTINSDAQLSVVFQGGKRLGTAEESFIARLKPGDTFQFAGRHLEFIRIREMTAYVRKATKRSRVVPRWGGTQLPLTSALADSVLQTLHLWQQGELSSPELLSIDATLKLQQQWSYLPGPNDFLIEYIRTQEGYSLFCFPFAGSLAHEGLAMVVASRLSALTPSTFTLQVNDYGFELQSPEPVEFDLDQLRQAFSVDHLLADILNSINTSEIAKRRFRDIARISGLVFDGYPGRAKTAKQLQASSGLIFDVLENHDPDNLLLDQARREVLDQQLEFERLKTTMQNLQGRQWRLERPERLTPLSFPLWADSLNSQTITSQSFQQRIQAMLDALESASDDTLQTT</sequence>
<organism evidence="12 13">
    <name type="scientific">Granulosicoccus antarcticus IMCC3135</name>
    <dbReference type="NCBI Taxonomy" id="1192854"/>
    <lineage>
        <taxon>Bacteria</taxon>
        <taxon>Pseudomonadati</taxon>
        <taxon>Pseudomonadota</taxon>
        <taxon>Gammaproteobacteria</taxon>
        <taxon>Chromatiales</taxon>
        <taxon>Granulosicoccaceae</taxon>
        <taxon>Granulosicoccus</taxon>
    </lineage>
</organism>
<dbReference type="InterPro" id="IPR052511">
    <property type="entry name" value="ATP-dep_Helicase"/>
</dbReference>
<dbReference type="InterPro" id="IPR045628">
    <property type="entry name" value="Lhr_WH_dom"/>
</dbReference>
<dbReference type="PROSITE" id="PS51192">
    <property type="entry name" value="HELICASE_ATP_BIND_1"/>
    <property type="match status" value="1"/>
</dbReference>
<evidence type="ECO:0000256" key="3">
    <source>
        <dbReference type="ARBA" id="ARBA00022801"/>
    </source>
</evidence>
<keyword evidence="1" id="KW-0547">Nucleotide-binding</keyword>
<dbReference type="CDD" id="cd18796">
    <property type="entry name" value="SF2_C_LHR"/>
    <property type="match status" value="1"/>
</dbReference>
<gene>
    <name evidence="12" type="primary">cshB</name>
    <name evidence="12" type="ORF">IMCC3135_11335</name>
</gene>
<dbReference type="SUPFAM" id="SSF52540">
    <property type="entry name" value="P-loop containing nucleoside triphosphate hydrolases"/>
    <property type="match status" value="1"/>
</dbReference>
<dbReference type="InterPro" id="IPR027417">
    <property type="entry name" value="P-loop_NTPase"/>
</dbReference>
<dbReference type="SMART" id="SM00490">
    <property type="entry name" value="HELICc"/>
    <property type="match status" value="1"/>
</dbReference>
<dbReference type="PANTHER" id="PTHR47962:SF3">
    <property type="entry name" value="LARGE ATP-DEPENDENT HELICASE-RELATED PROTEIN"/>
    <property type="match status" value="1"/>
</dbReference>